<evidence type="ECO:0000313" key="6">
    <source>
        <dbReference type="Proteomes" id="UP000005239"/>
    </source>
</evidence>
<evidence type="ECO:0000256" key="1">
    <source>
        <dbReference type="ARBA" id="ARBA00022679"/>
    </source>
</evidence>
<keyword evidence="1" id="KW-0808">Transferase</keyword>
<dbReference type="PANTHER" id="PTHR11042:SF91">
    <property type="entry name" value="EUKARYOTIC TRANSLATION INITIATION FACTOR 2-ALPHA KINASE"/>
    <property type="match status" value="1"/>
</dbReference>
<protein>
    <submittedName>
        <fullName evidence="5">Protein kinase domain-containing protein</fullName>
    </submittedName>
</protein>
<dbReference type="InterPro" id="IPR011009">
    <property type="entry name" value="Kinase-like_dom_sf"/>
</dbReference>
<keyword evidence="3" id="KW-0418">Kinase</keyword>
<reference evidence="5" key="2">
    <citation type="submission" date="2022-06" db="UniProtKB">
        <authorList>
            <consortium name="EnsemblMetazoa"/>
        </authorList>
    </citation>
    <scope>IDENTIFICATION</scope>
    <source>
        <strain evidence="5">PS312</strain>
    </source>
</reference>
<reference evidence="6" key="1">
    <citation type="journal article" date="2008" name="Nat. Genet.">
        <title>The Pristionchus pacificus genome provides a unique perspective on nematode lifestyle and parasitism.</title>
        <authorList>
            <person name="Dieterich C."/>
            <person name="Clifton S.W."/>
            <person name="Schuster L.N."/>
            <person name="Chinwalla A."/>
            <person name="Delehaunty K."/>
            <person name="Dinkelacker I."/>
            <person name="Fulton L."/>
            <person name="Fulton R."/>
            <person name="Godfrey J."/>
            <person name="Minx P."/>
            <person name="Mitreva M."/>
            <person name="Roeseler W."/>
            <person name="Tian H."/>
            <person name="Witte H."/>
            <person name="Yang S.P."/>
            <person name="Wilson R.K."/>
            <person name="Sommer R.J."/>
        </authorList>
    </citation>
    <scope>NUCLEOTIDE SEQUENCE [LARGE SCALE GENOMIC DNA]</scope>
    <source>
        <strain evidence="6">PS312</strain>
    </source>
</reference>
<evidence type="ECO:0000313" key="5">
    <source>
        <dbReference type="EnsemblMetazoa" id="PPA36261.1"/>
    </source>
</evidence>
<dbReference type="GO" id="GO:0004672">
    <property type="term" value="F:protein kinase activity"/>
    <property type="evidence" value="ECO:0007669"/>
    <property type="project" value="InterPro"/>
</dbReference>
<accession>A0A2A6CY97</accession>
<dbReference type="PROSITE" id="PS50011">
    <property type="entry name" value="PROTEIN_KINASE_DOM"/>
    <property type="match status" value="1"/>
</dbReference>
<dbReference type="PANTHER" id="PTHR11042">
    <property type="entry name" value="EUKARYOTIC TRANSLATION INITIATION FACTOR 2-ALPHA KINASE EIF2-ALPHA KINASE -RELATED"/>
    <property type="match status" value="1"/>
</dbReference>
<evidence type="ECO:0000256" key="3">
    <source>
        <dbReference type="ARBA" id="ARBA00022777"/>
    </source>
</evidence>
<evidence type="ECO:0000256" key="2">
    <source>
        <dbReference type="ARBA" id="ARBA00022741"/>
    </source>
</evidence>
<dbReference type="Proteomes" id="UP000005239">
    <property type="component" value="Unassembled WGS sequence"/>
</dbReference>
<dbReference type="Gene3D" id="1.20.1050.10">
    <property type="match status" value="1"/>
</dbReference>
<dbReference type="InterPro" id="IPR000719">
    <property type="entry name" value="Prot_kinase_dom"/>
</dbReference>
<dbReference type="AlphaFoldDB" id="A0A2A6CY97"/>
<dbReference type="FunFam" id="1.10.510.10:FF:002501">
    <property type="match status" value="1"/>
</dbReference>
<proteinExistence type="predicted"/>
<name>A0A2A6CY97_PRIPA</name>
<dbReference type="SUPFAM" id="SSF56112">
    <property type="entry name" value="Protein kinase-like (PK-like)"/>
    <property type="match status" value="1"/>
</dbReference>
<dbReference type="GO" id="GO:0005524">
    <property type="term" value="F:ATP binding"/>
    <property type="evidence" value="ECO:0007669"/>
    <property type="project" value="UniProtKB-KW"/>
</dbReference>
<dbReference type="InterPro" id="IPR050339">
    <property type="entry name" value="CC_SR_Kinase"/>
</dbReference>
<accession>A0A8R1YRH4</accession>
<gene>
    <name evidence="5" type="primary">WBGene00274630</name>
</gene>
<keyword evidence="4" id="KW-0067">ATP-binding</keyword>
<keyword evidence="2" id="KW-0547">Nucleotide-binding</keyword>
<sequence length="129" mass="15091">MELRKHISVFSDFFTSIQKWLAVLMGRVPGDEGELYKSVYLPANAKHFRKKLCHFALAEWLAENATPESRSLTRMKTWFKQMVQAVDYIHEKNLIHRDLKVIILAISYFKKGRAAEDCERELRCAEVVC</sequence>
<organism evidence="5 6">
    <name type="scientific">Pristionchus pacificus</name>
    <name type="common">Parasitic nematode worm</name>
    <dbReference type="NCBI Taxonomy" id="54126"/>
    <lineage>
        <taxon>Eukaryota</taxon>
        <taxon>Metazoa</taxon>
        <taxon>Ecdysozoa</taxon>
        <taxon>Nematoda</taxon>
        <taxon>Chromadorea</taxon>
        <taxon>Rhabditida</taxon>
        <taxon>Rhabditina</taxon>
        <taxon>Diplogasteromorpha</taxon>
        <taxon>Diplogasteroidea</taxon>
        <taxon>Neodiplogasteridae</taxon>
        <taxon>Pristionchus</taxon>
    </lineage>
</organism>
<dbReference type="EnsemblMetazoa" id="PPA36261.1">
    <property type="protein sequence ID" value="PPA36261.1"/>
    <property type="gene ID" value="WBGene00274630"/>
</dbReference>
<dbReference type="Gene3D" id="1.10.510.10">
    <property type="entry name" value="Transferase(Phosphotransferase) domain 1"/>
    <property type="match status" value="1"/>
</dbReference>
<keyword evidence="6" id="KW-1185">Reference proteome</keyword>
<evidence type="ECO:0000256" key="4">
    <source>
        <dbReference type="ARBA" id="ARBA00022840"/>
    </source>
</evidence>